<dbReference type="EMBL" id="FOSN01000008">
    <property type="protein sequence ID" value="SFK44014.1"/>
    <property type="molecule type" value="Genomic_DNA"/>
</dbReference>
<evidence type="ECO:0000313" key="3">
    <source>
        <dbReference type="EMBL" id="SFK44014.1"/>
    </source>
</evidence>
<feature type="signal peptide" evidence="2">
    <location>
        <begin position="1"/>
        <end position="19"/>
    </location>
</feature>
<feature type="chain" id="PRO_5011572589" evidence="2">
    <location>
        <begin position="20"/>
        <end position="75"/>
    </location>
</feature>
<gene>
    <name evidence="3" type="ORF">SAMN05444581_10813</name>
</gene>
<organism evidence="3 4">
    <name type="scientific">Methylocapsa palsarum</name>
    <dbReference type="NCBI Taxonomy" id="1612308"/>
    <lineage>
        <taxon>Bacteria</taxon>
        <taxon>Pseudomonadati</taxon>
        <taxon>Pseudomonadota</taxon>
        <taxon>Alphaproteobacteria</taxon>
        <taxon>Hyphomicrobiales</taxon>
        <taxon>Beijerinckiaceae</taxon>
        <taxon>Methylocapsa</taxon>
    </lineage>
</organism>
<proteinExistence type="predicted"/>
<dbReference type="AlphaFoldDB" id="A0A1I3ZIW0"/>
<evidence type="ECO:0000313" key="4">
    <source>
        <dbReference type="Proteomes" id="UP000198755"/>
    </source>
</evidence>
<feature type="region of interest" description="Disordered" evidence="1">
    <location>
        <begin position="22"/>
        <end position="75"/>
    </location>
</feature>
<name>A0A1I3ZIW0_9HYPH</name>
<evidence type="ECO:0000256" key="2">
    <source>
        <dbReference type="SAM" id="SignalP"/>
    </source>
</evidence>
<feature type="compositionally biased region" description="Basic and acidic residues" evidence="1">
    <location>
        <begin position="63"/>
        <end position="75"/>
    </location>
</feature>
<accession>A0A1I3ZIW0</accession>
<evidence type="ECO:0000256" key="1">
    <source>
        <dbReference type="SAM" id="MobiDB-lite"/>
    </source>
</evidence>
<sequence>MRADFALVLASVLAGPAFAQMASGAPGGSETIPEKKPPAGLGQFDGRSSSQGAFKPAPGIDPEIVKPARERFPIA</sequence>
<dbReference type="Proteomes" id="UP000198755">
    <property type="component" value="Unassembled WGS sequence"/>
</dbReference>
<reference evidence="3 4" key="1">
    <citation type="submission" date="2016-10" db="EMBL/GenBank/DDBJ databases">
        <authorList>
            <person name="de Groot N.N."/>
        </authorList>
    </citation>
    <scope>NUCLEOTIDE SEQUENCE [LARGE SCALE GENOMIC DNA]</scope>
    <source>
        <strain evidence="3 4">NE2</strain>
    </source>
</reference>
<keyword evidence="4" id="KW-1185">Reference proteome</keyword>
<protein>
    <submittedName>
        <fullName evidence="3">Uncharacterized protein</fullName>
    </submittedName>
</protein>
<dbReference type="RefSeq" id="WP_091681871.1">
    <property type="nucleotide sequence ID" value="NZ_FOSN01000008.1"/>
</dbReference>
<keyword evidence="2" id="KW-0732">Signal</keyword>